<name>A0A4R0TXL2_BIFLL</name>
<proteinExistence type="predicted"/>
<organism evidence="1 2">
    <name type="scientific">Bifidobacterium longum subsp. longum</name>
    <dbReference type="NCBI Taxonomy" id="1679"/>
    <lineage>
        <taxon>Bacteria</taxon>
        <taxon>Bacillati</taxon>
        <taxon>Actinomycetota</taxon>
        <taxon>Actinomycetes</taxon>
        <taxon>Bifidobacteriales</taxon>
        <taxon>Bifidobacteriaceae</taxon>
        <taxon>Bifidobacterium</taxon>
    </lineage>
</organism>
<evidence type="ECO:0000313" key="1">
    <source>
        <dbReference type="EMBL" id="TCE96038.1"/>
    </source>
</evidence>
<dbReference type="EMBL" id="SHRX01000032">
    <property type="protein sequence ID" value="TCE96038.1"/>
    <property type="molecule type" value="Genomic_DNA"/>
</dbReference>
<gene>
    <name evidence="1" type="ORF">MCC10076_1931</name>
</gene>
<dbReference type="Proteomes" id="UP000292751">
    <property type="component" value="Unassembled WGS sequence"/>
</dbReference>
<dbReference type="AlphaFoldDB" id="A0A4R0TXL2"/>
<sequence>MTSKTETTSIPEIDFDSWTPEQEEAALKQIAQAAKCKYAIGDNHFYGRFPDGTIINLPLSISLEDVNEISEGDVASVDQFTRLIEKIAGKEDAEKFLAQPTPSMIDMANKYFEIFQKLNQLVLEK</sequence>
<evidence type="ECO:0000313" key="2">
    <source>
        <dbReference type="Proteomes" id="UP000292751"/>
    </source>
</evidence>
<reference evidence="1 2" key="1">
    <citation type="journal article" date="2018" name="Sci. Rep.">
        <title>Genomic diversity and distribution of Bifidobacterium longum subsp. longum across the human lifespan.</title>
        <authorList>
            <person name="Odamaki T."/>
            <person name="Bottacini F."/>
            <person name="Kato K."/>
            <person name="Mitsuyama E."/>
            <person name="Yoshida K."/>
            <person name="Horigome A."/>
            <person name="Xiao J.Z."/>
            <person name="van Sinderen D."/>
        </authorList>
    </citation>
    <scope>NUCLEOTIDE SEQUENCE [LARGE SCALE GENOMIC DNA]</scope>
    <source>
        <strain evidence="1 2">MCC10076</strain>
    </source>
</reference>
<accession>A0A4R0TXL2</accession>
<protein>
    <submittedName>
        <fullName evidence="1">Uncharacterized protein</fullName>
    </submittedName>
</protein>
<dbReference type="RefSeq" id="WP_023658604.1">
    <property type="nucleotide sequence ID" value="NZ_CP011964.1"/>
</dbReference>
<comment type="caution">
    <text evidence="1">The sequence shown here is derived from an EMBL/GenBank/DDBJ whole genome shotgun (WGS) entry which is preliminary data.</text>
</comment>